<dbReference type="AlphaFoldDB" id="A0A0A9ENG2"/>
<reference evidence="1" key="1">
    <citation type="submission" date="2014-09" db="EMBL/GenBank/DDBJ databases">
        <authorList>
            <person name="Magalhaes I.L.F."/>
            <person name="Oliveira U."/>
            <person name="Santos F.R."/>
            <person name="Vidigal T.H.D.A."/>
            <person name="Brescovit A.D."/>
            <person name="Santos A.J."/>
        </authorList>
    </citation>
    <scope>NUCLEOTIDE SEQUENCE</scope>
    <source>
        <tissue evidence="1">Shoot tissue taken approximately 20 cm above the soil surface</tissue>
    </source>
</reference>
<reference evidence="1" key="2">
    <citation type="journal article" date="2015" name="Data Brief">
        <title>Shoot transcriptome of the giant reed, Arundo donax.</title>
        <authorList>
            <person name="Barrero R.A."/>
            <person name="Guerrero F.D."/>
            <person name="Moolhuijzen P."/>
            <person name="Goolsby J.A."/>
            <person name="Tidwell J."/>
            <person name="Bellgard S.E."/>
            <person name="Bellgard M.I."/>
        </authorList>
    </citation>
    <scope>NUCLEOTIDE SEQUENCE</scope>
    <source>
        <tissue evidence="1">Shoot tissue taken approximately 20 cm above the soil surface</tissue>
    </source>
</reference>
<name>A0A0A9ENG2_ARUDO</name>
<organism evidence="1">
    <name type="scientific">Arundo donax</name>
    <name type="common">Giant reed</name>
    <name type="synonym">Donax arundinaceus</name>
    <dbReference type="NCBI Taxonomy" id="35708"/>
    <lineage>
        <taxon>Eukaryota</taxon>
        <taxon>Viridiplantae</taxon>
        <taxon>Streptophyta</taxon>
        <taxon>Embryophyta</taxon>
        <taxon>Tracheophyta</taxon>
        <taxon>Spermatophyta</taxon>
        <taxon>Magnoliopsida</taxon>
        <taxon>Liliopsida</taxon>
        <taxon>Poales</taxon>
        <taxon>Poaceae</taxon>
        <taxon>PACMAD clade</taxon>
        <taxon>Arundinoideae</taxon>
        <taxon>Arundineae</taxon>
        <taxon>Arundo</taxon>
    </lineage>
</organism>
<sequence length="34" mass="4156">MLLSSCKNQILKRKRRYRMHSCILSHYSRQAAYL</sequence>
<evidence type="ECO:0000313" key="1">
    <source>
        <dbReference type="EMBL" id="JAE01607.1"/>
    </source>
</evidence>
<proteinExistence type="predicted"/>
<dbReference type="EMBL" id="GBRH01196289">
    <property type="protein sequence ID" value="JAE01607.1"/>
    <property type="molecule type" value="Transcribed_RNA"/>
</dbReference>
<protein>
    <submittedName>
        <fullName evidence="1">Uncharacterized protein</fullName>
    </submittedName>
</protein>
<accession>A0A0A9ENG2</accession>